<protein>
    <submittedName>
        <fullName evidence="2">DUF4132 domain-containing protein</fullName>
    </submittedName>
</protein>
<keyword evidence="3" id="KW-1185">Reference proteome</keyword>
<dbReference type="InterPro" id="IPR025406">
    <property type="entry name" value="DUF4132"/>
</dbReference>
<proteinExistence type="predicted"/>
<evidence type="ECO:0000313" key="3">
    <source>
        <dbReference type="Proteomes" id="UP001596972"/>
    </source>
</evidence>
<dbReference type="Proteomes" id="UP001596972">
    <property type="component" value="Unassembled WGS sequence"/>
</dbReference>
<comment type="caution">
    <text evidence="2">The sequence shown here is derived from an EMBL/GenBank/DDBJ whole genome shotgun (WGS) entry which is preliminary data.</text>
</comment>
<evidence type="ECO:0000259" key="1">
    <source>
        <dbReference type="Pfam" id="PF13569"/>
    </source>
</evidence>
<reference evidence="3" key="1">
    <citation type="journal article" date="2019" name="Int. J. Syst. Evol. Microbiol.">
        <title>The Global Catalogue of Microorganisms (GCM) 10K type strain sequencing project: providing services to taxonomists for standard genome sequencing and annotation.</title>
        <authorList>
            <consortium name="The Broad Institute Genomics Platform"/>
            <consortium name="The Broad Institute Genome Sequencing Center for Infectious Disease"/>
            <person name="Wu L."/>
            <person name="Ma J."/>
        </authorList>
    </citation>
    <scope>NUCLEOTIDE SEQUENCE [LARGE SCALE GENOMIC DNA]</scope>
    <source>
        <strain evidence="3">JCM 31202</strain>
    </source>
</reference>
<dbReference type="RefSeq" id="WP_378307553.1">
    <property type="nucleotide sequence ID" value="NZ_JBHTJA010000205.1"/>
</dbReference>
<evidence type="ECO:0000313" key="2">
    <source>
        <dbReference type="EMBL" id="MFD0906048.1"/>
    </source>
</evidence>
<name>A0ABW3EZX8_9ACTN</name>
<dbReference type="Pfam" id="PF13569">
    <property type="entry name" value="DUF4132"/>
    <property type="match status" value="1"/>
</dbReference>
<feature type="non-terminal residue" evidence="2">
    <location>
        <position position="1"/>
    </location>
</feature>
<gene>
    <name evidence="2" type="ORF">ACFQ11_37135</name>
</gene>
<sequence>ADAHGAGAVADAHGAGAVADAFPEAAGELRAVLSAHPLRTGLVPRPKLPAWADPAVLPEVRLREREAALSADATRALAELLASPAPYATREMRDLLDPDALMEFGWALFEKWRAAGEPARHAWALAQLGRTGGDATVARLVPVIGAWPGGGRANALKGLDVLRALGTDAALAALRDIAGTPASDGLHWEAERRFDDAADARGLTPERLADRLVPRFGLDADASATLDYGPRRFRVRFDERLQARVFDENGTLRKTLPKPAVKDDPDLAPAAYRTFGELKRGVRRVASDRCRDLEHAMLRGRRWTPDEFRDHLTGHPIVARIVRRLVWLAEPGGEEPGGRETGGGETGGDQGAATAFRIAEDGTFADVRDDPFVAPGTARIRVAHPAHLGDDLPAWCEVFADYEVLQPFPQLERPAAHLTAAERAAGRLDRYAGRALHAADLGAGLWRKGRVHLEPGEERWLWWDAGARRRIVAGLGTGPWPHPGDADATMTVRYVRASTRPVGRDDPRGAPVRFGDLDAATVSEALTSLLPPP</sequence>
<organism evidence="2 3">
    <name type="scientific">Actinomadura sediminis</name>
    <dbReference type="NCBI Taxonomy" id="1038904"/>
    <lineage>
        <taxon>Bacteria</taxon>
        <taxon>Bacillati</taxon>
        <taxon>Actinomycetota</taxon>
        <taxon>Actinomycetes</taxon>
        <taxon>Streptosporangiales</taxon>
        <taxon>Thermomonosporaceae</taxon>
        <taxon>Actinomadura</taxon>
    </lineage>
</organism>
<feature type="domain" description="DUF4132" evidence="1">
    <location>
        <begin position="250"/>
        <end position="448"/>
    </location>
</feature>
<accession>A0ABW3EZX8</accession>
<dbReference type="EMBL" id="JBHTJA010000205">
    <property type="protein sequence ID" value="MFD0906048.1"/>
    <property type="molecule type" value="Genomic_DNA"/>
</dbReference>